<protein>
    <recommendedName>
        <fullName evidence="1">Zinc-ribbon 15 domain-containing protein</fullName>
    </recommendedName>
</protein>
<keyword evidence="3" id="KW-1185">Reference proteome</keyword>
<evidence type="ECO:0000259" key="1">
    <source>
        <dbReference type="Pfam" id="PF17032"/>
    </source>
</evidence>
<proteinExistence type="predicted"/>
<dbReference type="RefSeq" id="WP_091717038.1">
    <property type="nucleotide sequence ID" value="NZ_CAUQLD010000001.1"/>
</dbReference>
<evidence type="ECO:0000313" key="3">
    <source>
        <dbReference type="Proteomes" id="UP000198751"/>
    </source>
</evidence>
<dbReference type="EMBL" id="LT629779">
    <property type="protein sequence ID" value="SDS57334.1"/>
    <property type="molecule type" value="Genomic_DNA"/>
</dbReference>
<dbReference type="Pfam" id="PF17032">
    <property type="entry name" value="Zn_ribbon_15"/>
    <property type="match status" value="1"/>
</dbReference>
<dbReference type="AlphaFoldDB" id="A0A1H1TB23"/>
<accession>A0A1H1TB23</accession>
<dbReference type="Proteomes" id="UP000198751">
    <property type="component" value="Chromosome I"/>
</dbReference>
<dbReference type="InterPro" id="IPR031493">
    <property type="entry name" value="Zinc_ribbon_15"/>
</dbReference>
<organism evidence="2 3">
    <name type="scientific">Pseudarthrobacter equi</name>
    <dbReference type="NCBI Taxonomy" id="728066"/>
    <lineage>
        <taxon>Bacteria</taxon>
        <taxon>Bacillati</taxon>
        <taxon>Actinomycetota</taxon>
        <taxon>Actinomycetes</taxon>
        <taxon>Micrococcales</taxon>
        <taxon>Micrococcaceae</taxon>
        <taxon>Pseudarthrobacter</taxon>
    </lineage>
</organism>
<evidence type="ECO:0000313" key="2">
    <source>
        <dbReference type="EMBL" id="SDS57334.1"/>
    </source>
</evidence>
<feature type="domain" description="Zinc-ribbon 15" evidence="1">
    <location>
        <begin position="20"/>
        <end position="67"/>
    </location>
</feature>
<dbReference type="OrthoDB" id="4377018at2"/>
<name>A0A1H1TB23_9MICC</name>
<reference evidence="3" key="1">
    <citation type="submission" date="2016-10" db="EMBL/GenBank/DDBJ databases">
        <authorList>
            <person name="Varghese N."/>
            <person name="Submissions S."/>
        </authorList>
    </citation>
    <scope>NUCLEOTIDE SEQUENCE [LARGE SCALE GENOMIC DNA]</scope>
    <source>
        <strain evidence="3">IMMIB L-1606</strain>
    </source>
</reference>
<sequence>MLLLFGFKTVDKALPGRPGTCQHCHAHVHHALVERATKFTLFFIPVFTTSRKFRITCTNCGYVSSISGRQKRALEMRG</sequence>
<gene>
    <name evidence="2" type="ORF">SAMN04489743_0362</name>
</gene>